<proteinExistence type="predicted"/>
<gene>
    <name evidence="1" type="ORF">B4099_3457</name>
</gene>
<accession>A0A150K8D2</accession>
<sequence>MIIGCRVFPAVPDCGGCLILQAKLSMLPGRRLAPVPVLKKV</sequence>
<dbReference type="PATRIC" id="fig|1398.25.peg.199"/>
<evidence type="ECO:0000313" key="2">
    <source>
        <dbReference type="Proteomes" id="UP000075304"/>
    </source>
</evidence>
<dbReference type="AlphaFoldDB" id="A0A150K8D2"/>
<comment type="caution">
    <text evidence="1">The sequence shown here is derived from an EMBL/GenBank/DDBJ whole genome shotgun (WGS) entry which is preliminary data.</text>
</comment>
<name>A0A150K8D2_HEYCO</name>
<reference evidence="1 2" key="1">
    <citation type="submission" date="2016-01" db="EMBL/GenBank/DDBJ databases">
        <title>Genome Sequences of Twelve Sporeforming Bacillus Species Isolated from Foods.</title>
        <authorList>
            <person name="Berendsen E.M."/>
            <person name="Wells-Bennik M.H."/>
            <person name="Krawcyk A.O."/>
            <person name="De Jong A."/>
            <person name="Holsappel S."/>
            <person name="Eijlander R.T."/>
            <person name="Kuipers O.P."/>
        </authorList>
    </citation>
    <scope>NUCLEOTIDE SEQUENCE [LARGE SCALE GENOMIC DNA]</scope>
    <source>
        <strain evidence="1 2">B4099</strain>
    </source>
</reference>
<evidence type="ECO:0000313" key="1">
    <source>
        <dbReference type="EMBL" id="KYC65827.1"/>
    </source>
</evidence>
<organism evidence="1 2">
    <name type="scientific">Heyndrickxia coagulans</name>
    <name type="common">Weizmannia coagulans</name>
    <dbReference type="NCBI Taxonomy" id="1398"/>
    <lineage>
        <taxon>Bacteria</taxon>
        <taxon>Bacillati</taxon>
        <taxon>Bacillota</taxon>
        <taxon>Bacilli</taxon>
        <taxon>Bacillales</taxon>
        <taxon>Bacillaceae</taxon>
        <taxon>Heyndrickxia</taxon>
    </lineage>
</organism>
<protein>
    <submittedName>
        <fullName evidence="1">Uncharacterized protein</fullName>
    </submittedName>
</protein>
<dbReference type="Proteomes" id="UP000075304">
    <property type="component" value="Unassembled WGS sequence"/>
</dbReference>
<dbReference type="EMBL" id="LQYI01000085">
    <property type="protein sequence ID" value="KYC65827.1"/>
    <property type="molecule type" value="Genomic_DNA"/>
</dbReference>